<organism evidence="1 2">
    <name type="scientific">Cardiobacterium hominis (strain ATCC 15826 / DSM 8339 / NCTC 10426 / 6573)</name>
    <dbReference type="NCBI Taxonomy" id="638300"/>
    <lineage>
        <taxon>Bacteria</taxon>
        <taxon>Pseudomonadati</taxon>
        <taxon>Pseudomonadota</taxon>
        <taxon>Gammaproteobacteria</taxon>
        <taxon>Cardiobacteriales</taxon>
        <taxon>Cardiobacteriaceae</taxon>
        <taxon>Cardiobacterium</taxon>
    </lineage>
</organism>
<name>C8N688_CARH6</name>
<evidence type="ECO:0000313" key="2">
    <source>
        <dbReference type="Proteomes" id="UP000004870"/>
    </source>
</evidence>
<dbReference type="AlphaFoldDB" id="C8N688"/>
<accession>C8N688</accession>
<sequence length="47" mass="5296">MFLMCGFMNIIAEKTPYLRGFLSIGGAKGGLHIRKRDKDDSTFCLSR</sequence>
<comment type="caution">
    <text evidence="1">The sequence shown here is derived from an EMBL/GenBank/DDBJ whole genome shotgun (WGS) entry which is preliminary data.</text>
</comment>
<evidence type="ECO:0000313" key="1">
    <source>
        <dbReference type="EMBL" id="EEV89872.1"/>
    </source>
</evidence>
<dbReference type="HOGENOM" id="CLU_3166004_0_0_6"/>
<protein>
    <submittedName>
        <fullName evidence="1">Uncharacterized protein</fullName>
    </submittedName>
</protein>
<proteinExistence type="predicted"/>
<gene>
    <name evidence="1" type="ORF">HMPREF0198_0044</name>
</gene>
<reference evidence="1 2" key="1">
    <citation type="submission" date="2009-08" db="EMBL/GenBank/DDBJ databases">
        <authorList>
            <person name="Qin X."/>
            <person name="Bachman B."/>
            <person name="Battles P."/>
            <person name="Bell A."/>
            <person name="Bess C."/>
            <person name="Bickham C."/>
            <person name="Chaboub L."/>
            <person name="Chen D."/>
            <person name="Coyle M."/>
            <person name="Deiros D.R."/>
            <person name="Dinh H."/>
            <person name="Forbes L."/>
            <person name="Fowler G."/>
            <person name="Francisco L."/>
            <person name="Fu Q."/>
            <person name="Gubbala S."/>
            <person name="Hale W."/>
            <person name="Han Y."/>
            <person name="Hemphill L."/>
            <person name="Highlander S.K."/>
            <person name="Hirani K."/>
            <person name="Hogues M."/>
            <person name="Jackson L."/>
            <person name="Jakkamsetti A."/>
            <person name="Javaid M."/>
            <person name="Jiang H."/>
            <person name="Korchina V."/>
            <person name="Kovar C."/>
            <person name="Lara F."/>
            <person name="Lee S."/>
            <person name="Mata R."/>
            <person name="Mathew T."/>
            <person name="Moen C."/>
            <person name="Morales K."/>
            <person name="Munidasa M."/>
            <person name="Nazareth L."/>
            <person name="Ngo R."/>
            <person name="Nguyen L."/>
            <person name="Okwuonu G."/>
            <person name="Ongeri F."/>
            <person name="Patil S."/>
            <person name="Petrosino J."/>
            <person name="Pham C."/>
            <person name="Pham P."/>
            <person name="Pu L.-L."/>
            <person name="Puazo M."/>
            <person name="Raj R."/>
            <person name="Reid J."/>
            <person name="Rouhana J."/>
            <person name="Saada N."/>
            <person name="Shang Y."/>
            <person name="Simmons D."/>
            <person name="Thornton R."/>
            <person name="Warren J."/>
            <person name="Weissenberger G."/>
            <person name="Zhang J."/>
            <person name="Zhang L."/>
            <person name="Zhou C."/>
            <person name="Zhu D."/>
            <person name="Muzny D."/>
            <person name="Worley K."/>
            <person name="Gibbs R."/>
        </authorList>
    </citation>
    <scope>NUCLEOTIDE SEQUENCE [LARGE SCALE GENOMIC DNA]</scope>
    <source>
        <strain evidence="2">ATCC 15826 / DSM 8339 / NCTC 10426 / 6573</strain>
    </source>
</reference>
<dbReference type="Proteomes" id="UP000004870">
    <property type="component" value="Unassembled WGS sequence"/>
</dbReference>
<dbReference type="EMBL" id="ACKY01000002">
    <property type="protein sequence ID" value="EEV89872.1"/>
    <property type="molecule type" value="Genomic_DNA"/>
</dbReference>
<keyword evidence="2" id="KW-1185">Reference proteome</keyword>